<evidence type="ECO:0000313" key="7">
    <source>
        <dbReference type="Proteomes" id="UP000249254"/>
    </source>
</evidence>
<feature type="domain" description="MobA/MobL protein" evidence="5">
    <location>
        <begin position="18"/>
        <end position="212"/>
    </location>
</feature>
<evidence type="ECO:0000256" key="1">
    <source>
        <dbReference type="ARBA" id="ARBA00010873"/>
    </source>
</evidence>
<evidence type="ECO:0000256" key="4">
    <source>
        <dbReference type="ARBA" id="ARBA00022971"/>
    </source>
</evidence>
<dbReference type="NCBIfam" id="TIGR02768">
    <property type="entry name" value="TraA_Ti"/>
    <property type="match status" value="1"/>
</dbReference>
<protein>
    <submittedName>
        <fullName evidence="6">Ti-type conjugative transfer relaxase TraA</fullName>
    </submittedName>
</protein>
<dbReference type="InterPro" id="IPR027417">
    <property type="entry name" value="P-loop_NTPase"/>
</dbReference>
<dbReference type="Gene3D" id="2.30.30.940">
    <property type="match status" value="1"/>
</dbReference>
<keyword evidence="3" id="KW-0067">ATP-binding</keyword>
<dbReference type="Gene3D" id="3.30.930.30">
    <property type="match status" value="1"/>
</dbReference>
<dbReference type="NCBIfam" id="NF010464">
    <property type="entry name" value="PRK13889.1"/>
    <property type="match status" value="1"/>
</dbReference>
<dbReference type="GO" id="GO:0003678">
    <property type="term" value="F:DNA helicase activity"/>
    <property type="evidence" value="ECO:0007669"/>
    <property type="project" value="UniProtKB-ARBA"/>
</dbReference>
<reference evidence="7" key="1">
    <citation type="submission" date="2018-05" db="EMBL/GenBank/DDBJ databases">
        <authorList>
            <person name="Li X."/>
        </authorList>
    </citation>
    <scope>NUCLEOTIDE SEQUENCE [LARGE SCALE GENOMIC DNA]</scope>
    <source>
        <strain evidence="7">LX32</strain>
    </source>
</reference>
<dbReference type="InterPro" id="IPR050534">
    <property type="entry name" value="Coronavir_polyprotein_1ab"/>
</dbReference>
<dbReference type="InterPro" id="IPR014136">
    <property type="entry name" value="TraA_Ti"/>
</dbReference>
<dbReference type="InterPro" id="IPR005053">
    <property type="entry name" value="MobA_MobL"/>
</dbReference>
<evidence type="ECO:0000259" key="5">
    <source>
        <dbReference type="Pfam" id="PF03389"/>
    </source>
</evidence>
<comment type="similarity">
    <text evidence="1">Belongs to the MobA/MobL family.</text>
</comment>
<dbReference type="Pfam" id="PF03389">
    <property type="entry name" value="MobA_MobL"/>
    <property type="match status" value="1"/>
</dbReference>
<gene>
    <name evidence="6" type="primary">traA</name>
    <name evidence="6" type="ORF">DJ017_15990</name>
</gene>
<dbReference type="PANTHER" id="PTHR43788">
    <property type="entry name" value="DNA2/NAM7 HELICASE FAMILY MEMBER"/>
    <property type="match status" value="1"/>
</dbReference>
<evidence type="ECO:0000256" key="2">
    <source>
        <dbReference type="ARBA" id="ARBA00022741"/>
    </source>
</evidence>
<dbReference type="CDD" id="cd18809">
    <property type="entry name" value="SF1_C_RecD"/>
    <property type="match status" value="1"/>
</dbReference>
<comment type="caution">
    <text evidence="6">The sequence shown here is derived from an EMBL/GenBank/DDBJ whole genome shotgun (WGS) entry which is preliminary data.</text>
</comment>
<sequence length="827" mass="90069">MAIYHFSAKVISRANGSSAVAAAAYRSGSRLHDERLGRAHDFTNKAGVVHSEILAPDGVPERWRDRETLWNEVEAGERRRDAQLVREVEFAIPRELSQADGIQLARDFVKREFVDRGMVADLNVHWDVAADGTPKPHAHVMLSMRDVGPDGFGAKVRAWNRPELLMEWRSSWAEHANARLAALDIDAAIDHRSLKAQGIDLEPQNKIGAAASGRAARGELAERIAEHRAIARRNGELIAANPSLAFDAITRCQSTFTDYDLMRFAHRHTDDAAQFQRAVSALKTSPELVGLGKDAAGRERFSTRDMLRVEEALEASAARLADRGGHEVREWSSAGPGLGDEQSAAMAHVTTGADLALVVGYAGSGKTAMLGAAREAWAADGLTVRGAALSGIAAESLEAGSSIPSRTLASLEHSWANGRDLLRANDVLVVDEAGMIGSRQMARVVAAVEQAGAKLVLVGDVEQLQAIEAGAAFRALAERHGAAEITEVRRQAEGWQRHATRELATGRTSEALARYEAAGAVHDYATTADARAGLAAGWERARVSQPQASQLMLAHTRADVAELNRLARASLRSAGSLGEDQAVATERGERMFAAGDRIMFLRNEKSLGVKNGTLGRVERIERGDLVVRLDGTDRREVTFSISEYADIDHGYAATIHKAQGVTVDRVHVLATSGLDRHAAYVAMTRHRQAIAVHFGRDQFRDRVELTRTLSRERPKDTTLDYSAGFATRRGIRRADDLELRVAAFVKEWAALSLRMGRGAGRDVLERRALERDLRRLTDRVDRDPALGAALSARRADLGIGDSGRAQRRLVDDLIRSVGRNRGLDLGR</sequence>
<dbReference type="NCBIfam" id="NF041496">
    <property type="entry name" value="MobQ"/>
    <property type="match status" value="1"/>
</dbReference>
<dbReference type="GO" id="GO:0005524">
    <property type="term" value="F:ATP binding"/>
    <property type="evidence" value="ECO:0007669"/>
    <property type="project" value="UniProtKB-KW"/>
</dbReference>
<evidence type="ECO:0000256" key="3">
    <source>
        <dbReference type="ARBA" id="ARBA00022840"/>
    </source>
</evidence>
<dbReference type="Pfam" id="PF13604">
    <property type="entry name" value="AAA_30"/>
    <property type="match status" value="1"/>
</dbReference>
<organism evidence="6 7">
    <name type="scientific">Phenylobacterium soli</name>
    <dbReference type="NCBI Taxonomy" id="2170551"/>
    <lineage>
        <taxon>Bacteria</taxon>
        <taxon>Pseudomonadati</taxon>
        <taxon>Pseudomonadota</taxon>
        <taxon>Alphaproteobacteria</taxon>
        <taxon>Caulobacterales</taxon>
        <taxon>Caulobacteraceae</taxon>
        <taxon>Phenylobacterium</taxon>
    </lineage>
</organism>
<evidence type="ECO:0000313" key="6">
    <source>
        <dbReference type="EMBL" id="RAK55900.1"/>
    </source>
</evidence>
<keyword evidence="2" id="KW-0547">Nucleotide-binding</keyword>
<dbReference type="Proteomes" id="UP000249254">
    <property type="component" value="Unassembled WGS sequence"/>
</dbReference>
<name>A0A328AM11_9CAUL</name>
<dbReference type="OrthoDB" id="1826980at2"/>
<accession>A0A328AM11</accession>
<dbReference type="CDD" id="cd17933">
    <property type="entry name" value="DEXSc_RecD-like"/>
    <property type="match status" value="1"/>
</dbReference>
<dbReference type="PANTHER" id="PTHR43788:SF6">
    <property type="entry name" value="DNA HELICASE B"/>
    <property type="match status" value="1"/>
</dbReference>
<dbReference type="RefSeq" id="WP_111529648.1">
    <property type="nucleotide sequence ID" value="NZ_JBHRSG010000003.1"/>
</dbReference>
<dbReference type="Gene3D" id="3.40.50.300">
    <property type="entry name" value="P-loop containing nucleotide triphosphate hydrolases"/>
    <property type="match status" value="2"/>
</dbReference>
<dbReference type="SUPFAM" id="SSF52540">
    <property type="entry name" value="P-loop containing nucleoside triphosphate hydrolases"/>
    <property type="match status" value="2"/>
</dbReference>
<dbReference type="EMBL" id="QFYQ01000001">
    <property type="protein sequence ID" value="RAK55900.1"/>
    <property type="molecule type" value="Genomic_DNA"/>
</dbReference>
<keyword evidence="7" id="KW-1185">Reference proteome</keyword>
<proteinExistence type="inferred from homology"/>
<dbReference type="AlphaFoldDB" id="A0A328AM11"/>
<keyword evidence="4" id="KW-0184">Conjugation</keyword>